<comment type="caution">
    <text evidence="2">The sequence shown here is derived from an EMBL/GenBank/DDBJ whole genome shotgun (WGS) entry which is preliminary data.</text>
</comment>
<proteinExistence type="predicted"/>
<dbReference type="EMBL" id="SWFS01000334">
    <property type="protein sequence ID" value="KAA8909739.1"/>
    <property type="molecule type" value="Genomic_DNA"/>
</dbReference>
<evidence type="ECO:0000313" key="2">
    <source>
        <dbReference type="EMBL" id="KAA8909739.1"/>
    </source>
</evidence>
<organism evidence="2 3">
    <name type="scientific">Trichomonascus ciferrii</name>
    <dbReference type="NCBI Taxonomy" id="44093"/>
    <lineage>
        <taxon>Eukaryota</taxon>
        <taxon>Fungi</taxon>
        <taxon>Dikarya</taxon>
        <taxon>Ascomycota</taxon>
        <taxon>Saccharomycotina</taxon>
        <taxon>Dipodascomycetes</taxon>
        <taxon>Dipodascales</taxon>
        <taxon>Trichomonascaceae</taxon>
        <taxon>Trichomonascus</taxon>
        <taxon>Trichomonascus ciferrii complex</taxon>
    </lineage>
</organism>
<name>A0A642V189_9ASCO</name>
<evidence type="ECO:0000313" key="3">
    <source>
        <dbReference type="Proteomes" id="UP000761534"/>
    </source>
</evidence>
<feature type="compositionally biased region" description="Polar residues" evidence="1">
    <location>
        <begin position="137"/>
        <end position="158"/>
    </location>
</feature>
<keyword evidence="3" id="KW-1185">Reference proteome</keyword>
<dbReference type="Proteomes" id="UP000761534">
    <property type="component" value="Unassembled WGS sequence"/>
</dbReference>
<gene>
    <name evidence="2" type="ORF">TRICI_004388</name>
</gene>
<accession>A0A642V189</accession>
<reference evidence="2" key="1">
    <citation type="journal article" date="2019" name="G3 (Bethesda)">
        <title>Genome Assemblies of Two Rare Opportunistic Yeast Pathogens: Diutina rugosa (syn. Candida rugosa) and Trichomonascus ciferrii (syn. Candida ciferrii).</title>
        <authorList>
            <person name="Mixao V."/>
            <person name="Saus E."/>
            <person name="Hansen A.P."/>
            <person name="Lass-Florl C."/>
            <person name="Gabaldon T."/>
        </authorList>
    </citation>
    <scope>NUCLEOTIDE SEQUENCE</scope>
    <source>
        <strain evidence="2">CBS 4856</strain>
    </source>
</reference>
<evidence type="ECO:0000256" key="1">
    <source>
        <dbReference type="SAM" id="MobiDB-lite"/>
    </source>
</evidence>
<dbReference type="OrthoDB" id="4096434at2759"/>
<feature type="region of interest" description="Disordered" evidence="1">
    <location>
        <begin position="137"/>
        <end position="166"/>
    </location>
</feature>
<dbReference type="VEuPathDB" id="FungiDB:TRICI_004388"/>
<dbReference type="AlphaFoldDB" id="A0A642V189"/>
<sequence>MTTDEFISNWICLDYPSPPSFTNYNDSFFLSSTNSREDETGCPRTTQLSTYTEITPPAPEFTPNQGGLDFFNFSLLSPNEMNMEGPSPIHPEDLAYNSPQFLSQQTPVSMIDPNESRSPEAYHSNDAFLEDRTMHSQLSPLQPPSANTRYSTTMNSKSRTPRKPSDTRITLPELYERMGLGDNHTEARKREQRILELLRESGFKLGEQTWVRDTQEADRKKIIEELYSVTYPEYGYSKELIELIVRRGCYYVMQGRLRKLRKQVKAR</sequence>
<protein>
    <submittedName>
        <fullName evidence="2">Uncharacterized protein</fullName>
    </submittedName>
</protein>